<dbReference type="EMBL" id="KZ678644">
    <property type="protein sequence ID" value="PSR77689.1"/>
    <property type="molecule type" value="Genomic_DNA"/>
</dbReference>
<evidence type="ECO:0000313" key="2">
    <source>
        <dbReference type="Proteomes" id="UP000241462"/>
    </source>
</evidence>
<dbReference type="Proteomes" id="UP000241462">
    <property type="component" value="Unassembled WGS sequence"/>
</dbReference>
<dbReference type="AlphaFoldDB" id="A0A2T2ZV94"/>
<accession>A0A2T2ZV94</accession>
<dbReference type="InParanoid" id="A0A2T2ZV94"/>
<organism evidence="1 2">
    <name type="scientific">Coniella lustricola</name>
    <dbReference type="NCBI Taxonomy" id="2025994"/>
    <lineage>
        <taxon>Eukaryota</taxon>
        <taxon>Fungi</taxon>
        <taxon>Dikarya</taxon>
        <taxon>Ascomycota</taxon>
        <taxon>Pezizomycotina</taxon>
        <taxon>Sordariomycetes</taxon>
        <taxon>Sordariomycetidae</taxon>
        <taxon>Diaporthales</taxon>
        <taxon>Schizoparmaceae</taxon>
        <taxon>Coniella</taxon>
    </lineage>
</organism>
<sequence>MARSRGRSGWALLPGSGFRAATQRPRQPAASATAQGKGFCFFWCRTRPAACSSVSAAVSSGVLSLLGFVSPWVAGRGSCLGEAGRCLGQSSRSRWQLGFLSPGSFRGATVCRAQRVADGSGEGEHRQCLVGGRRQPQSQLAIRWKLACRCSVSVQWWRVQLA</sequence>
<name>A0A2T2ZV94_9PEZI</name>
<protein>
    <submittedName>
        <fullName evidence="1">Uncharacterized protein</fullName>
    </submittedName>
</protein>
<proteinExistence type="predicted"/>
<evidence type="ECO:0000313" key="1">
    <source>
        <dbReference type="EMBL" id="PSR77689.1"/>
    </source>
</evidence>
<keyword evidence="2" id="KW-1185">Reference proteome</keyword>
<reference evidence="1 2" key="1">
    <citation type="journal article" date="2018" name="Mycol. Prog.">
        <title>Coniella lustricola, a new species from submerged detritus.</title>
        <authorList>
            <person name="Raudabaugh D.B."/>
            <person name="Iturriaga T."/>
            <person name="Carver A."/>
            <person name="Mondo S."/>
            <person name="Pangilinan J."/>
            <person name="Lipzen A."/>
            <person name="He G."/>
            <person name="Amirebrahimi M."/>
            <person name="Grigoriev I.V."/>
            <person name="Miller A.N."/>
        </authorList>
    </citation>
    <scope>NUCLEOTIDE SEQUENCE [LARGE SCALE GENOMIC DNA]</scope>
    <source>
        <strain evidence="1 2">B22-T-1</strain>
    </source>
</reference>
<gene>
    <name evidence="1" type="ORF">BD289DRAFT_142162</name>
</gene>